<evidence type="ECO:0000313" key="6">
    <source>
        <dbReference type="EMBL" id="MDK2122642.1"/>
    </source>
</evidence>
<dbReference type="InterPro" id="IPR049730">
    <property type="entry name" value="SNF2/RAD54-like_C"/>
</dbReference>
<dbReference type="InterPro" id="IPR000330">
    <property type="entry name" value="SNF2_N"/>
</dbReference>
<dbReference type="Pfam" id="PF00176">
    <property type="entry name" value="SNF2-rel_dom"/>
    <property type="match status" value="1"/>
</dbReference>
<dbReference type="PROSITE" id="PS50966">
    <property type="entry name" value="ZF_SWIM"/>
    <property type="match status" value="1"/>
</dbReference>
<dbReference type="SUPFAM" id="SSF52540">
    <property type="entry name" value="P-loop containing nucleoside triphosphate hydrolases"/>
    <property type="match status" value="2"/>
</dbReference>
<dbReference type="InterPro" id="IPR014001">
    <property type="entry name" value="Helicase_ATP-bd"/>
</dbReference>
<proteinExistence type="predicted"/>
<dbReference type="PROSITE" id="PS51192">
    <property type="entry name" value="HELICASE_ATP_BIND_1"/>
    <property type="match status" value="1"/>
</dbReference>
<dbReference type="PROSITE" id="PS51194">
    <property type="entry name" value="HELICASE_CTER"/>
    <property type="match status" value="1"/>
</dbReference>
<keyword evidence="2" id="KW-0479">Metal-binding</keyword>
<evidence type="ECO:0000259" key="4">
    <source>
        <dbReference type="PROSITE" id="PS51192"/>
    </source>
</evidence>
<evidence type="ECO:0000256" key="1">
    <source>
        <dbReference type="ARBA" id="ARBA00022801"/>
    </source>
</evidence>
<organism evidence="6 7">
    <name type="scientific">Parachitinimonas caeni</name>
    <dbReference type="NCBI Taxonomy" id="3031301"/>
    <lineage>
        <taxon>Bacteria</taxon>
        <taxon>Pseudomonadati</taxon>
        <taxon>Pseudomonadota</taxon>
        <taxon>Betaproteobacteria</taxon>
        <taxon>Neisseriales</taxon>
        <taxon>Chitinibacteraceae</taxon>
        <taxon>Parachitinimonas</taxon>
    </lineage>
</organism>
<keyword evidence="2" id="KW-0863">Zinc-finger</keyword>
<keyword evidence="1" id="KW-0378">Hydrolase</keyword>
<protein>
    <submittedName>
        <fullName evidence="6">DEAD/DEAH box helicase</fullName>
    </submittedName>
</protein>
<dbReference type="GO" id="GO:0004386">
    <property type="term" value="F:helicase activity"/>
    <property type="evidence" value="ECO:0007669"/>
    <property type="project" value="UniProtKB-KW"/>
</dbReference>
<dbReference type="InterPro" id="IPR007527">
    <property type="entry name" value="Znf_SWIM"/>
</dbReference>
<evidence type="ECO:0000259" key="3">
    <source>
        <dbReference type="PROSITE" id="PS50966"/>
    </source>
</evidence>
<dbReference type="Pfam" id="PF04434">
    <property type="entry name" value="SWIM"/>
    <property type="match status" value="1"/>
</dbReference>
<dbReference type="SMART" id="SM00487">
    <property type="entry name" value="DEXDc"/>
    <property type="match status" value="1"/>
</dbReference>
<reference evidence="6" key="1">
    <citation type="submission" date="2023-03" db="EMBL/GenBank/DDBJ databases">
        <title>Chitinimonas shenzhenensis gen. nov., sp. nov., a novel member of family Burkholderiaceae isolated from activated sludge collected in Shen Zhen, China.</title>
        <authorList>
            <person name="Wang X."/>
        </authorList>
    </citation>
    <scope>NUCLEOTIDE SEQUENCE</scope>
    <source>
        <strain evidence="6">DQS-5</strain>
    </source>
</reference>
<dbReference type="CDD" id="cd18793">
    <property type="entry name" value="SF2_C_SNF"/>
    <property type="match status" value="1"/>
</dbReference>
<evidence type="ECO:0000256" key="2">
    <source>
        <dbReference type="PROSITE-ProRule" id="PRU00325"/>
    </source>
</evidence>
<keyword evidence="6" id="KW-0347">Helicase</keyword>
<dbReference type="InterPro" id="IPR001650">
    <property type="entry name" value="Helicase_C-like"/>
</dbReference>
<feature type="domain" description="SWIM-type" evidence="3">
    <location>
        <begin position="54"/>
        <end position="93"/>
    </location>
</feature>
<keyword evidence="7" id="KW-1185">Reference proteome</keyword>
<name>A0ABT7DRF1_9NEIS</name>
<evidence type="ECO:0000313" key="7">
    <source>
        <dbReference type="Proteomes" id="UP001172778"/>
    </source>
</evidence>
<dbReference type="EMBL" id="JARRAF010000001">
    <property type="protein sequence ID" value="MDK2122642.1"/>
    <property type="molecule type" value="Genomic_DNA"/>
</dbReference>
<dbReference type="SMART" id="SM00490">
    <property type="entry name" value="HELICc"/>
    <property type="match status" value="1"/>
</dbReference>
<dbReference type="Gene3D" id="3.40.50.10810">
    <property type="entry name" value="Tandem AAA-ATPase domain"/>
    <property type="match status" value="1"/>
</dbReference>
<dbReference type="PANTHER" id="PTHR10799">
    <property type="entry name" value="SNF2/RAD54 HELICASE FAMILY"/>
    <property type="match status" value="1"/>
</dbReference>
<dbReference type="CDD" id="cd18012">
    <property type="entry name" value="DEXQc_arch_SWI2_SNF2"/>
    <property type="match status" value="1"/>
</dbReference>
<feature type="domain" description="Helicase ATP-binding" evidence="4">
    <location>
        <begin position="639"/>
        <end position="799"/>
    </location>
</feature>
<dbReference type="Pfam" id="PF00271">
    <property type="entry name" value="Helicase_C"/>
    <property type="match status" value="1"/>
</dbReference>
<comment type="caution">
    <text evidence="6">The sequence shown here is derived from an EMBL/GenBank/DDBJ whole genome shotgun (WGS) entry which is preliminary data.</text>
</comment>
<dbReference type="InterPro" id="IPR038718">
    <property type="entry name" value="SNF2-like_sf"/>
</dbReference>
<dbReference type="Gene3D" id="3.40.50.300">
    <property type="entry name" value="P-loop containing nucleotide triphosphate hydrolases"/>
    <property type="match status" value="1"/>
</dbReference>
<feature type="domain" description="Helicase C-terminal" evidence="5">
    <location>
        <begin position="927"/>
        <end position="1084"/>
    </location>
</feature>
<sequence length="1091" mass="121686">MSFAFPIFTRDDVVRSLGAAEAKKGQAIIQNVLSASTQLGLLVAQVQGSMAKPYRVIIKGERLPTGEVSFHADCSCPVGHNCKHAAATLLARLQQQQSTPDGVNPLVLEWLASFEPTSPQKKAAAKKAPSSQLIYLLNMSLPHRPEIRMAKAGSVVDGRLAGKIEIWNNLDNALRKPISFISEEDLSILQLLKTHTGPGYWGSCYLLGGRNDKTLLAKLLETKRFFLELDDGRISSMVLKAGSERPGHLSWQRNEKGLLVPECRTEPQAFLLQLSSPYYLDVRGSEVGPVRLDGDWHVWQQLMTIPPLSDHDLPLVSSHLQGKVPPQLLPAARPMAKVEGLGRAVLHLDSVLIDLLYGYRDYPAQRGGLLDLATPEFWYGPFPVRPEDGRTIGRTDEGESFLIVRDQEAEKARLRQLGKFGLKPLGERNLQASDEIMLCTQGRHALASEANWPLFVAQSIAKLKALGWEVRLHDSFRHWAAEPTAWLAEINSHDKGYTVGLEIELEGARLPLAPLLADLVQRQPDWLDALYRQSLPDTLPVILQTPAGQRMQVPAGRIKPLLEMLVELLDQTGDHLALGAYDAPRLVEALEGWEANGIEVARQMAVKLQQAGEVKAVVPPQGLALTLRSYQLQGLAWLQYLRANELAGILADDMGLGKTAQTLAHILLEKEQGRLDRPALIVLPTSLVPNWRHEAERFAPDLKVLSLQGNQRKQDFDRIADHDLVLTTYPLLWRDLDALAKHDYHLLILDEAQAVKNAASRSADAVRQLNARHRLAITGTPLENHLGELWSQFDFLLPGFLGDNKAFTKLWRTPIEKRANAERRDLLARRIKPFILRRKKDEVAKELPPKTIMLREIELEGRQRELYETVRAAMDAKIKQAVADKGFARSQIEILDALLKLRQVCCDPRLLKQDSAKTVKEHAKLDALMQMLPELIEEGRRVLVFSQFTSMLALIEHELDQAKLDYVLLTGDTQDRDTPVRRFQSGEVPIFLISLKAGGVGLNLTAADTVIHFDPWWNPAAENQATDRAHRIGQTKPVFVYKLIAAGSIEERILALQDRKAQLAAGILSDDHSDTPKFDESDLAALLAPLE</sequence>
<gene>
    <name evidence="6" type="ORF">PZA18_01110</name>
</gene>
<keyword evidence="2" id="KW-0862">Zinc</keyword>
<keyword evidence="6" id="KW-0067">ATP-binding</keyword>
<keyword evidence="6" id="KW-0547">Nucleotide-binding</keyword>
<dbReference type="RefSeq" id="WP_284098922.1">
    <property type="nucleotide sequence ID" value="NZ_JARRAF010000001.1"/>
</dbReference>
<dbReference type="InterPro" id="IPR027417">
    <property type="entry name" value="P-loop_NTPase"/>
</dbReference>
<dbReference type="Proteomes" id="UP001172778">
    <property type="component" value="Unassembled WGS sequence"/>
</dbReference>
<evidence type="ECO:0000259" key="5">
    <source>
        <dbReference type="PROSITE" id="PS51194"/>
    </source>
</evidence>
<accession>A0ABT7DRF1</accession>